<dbReference type="Gene3D" id="3.30.420.10">
    <property type="entry name" value="Ribonuclease H-like superfamily/Ribonuclease H"/>
    <property type="match status" value="1"/>
</dbReference>
<dbReference type="Proteomes" id="UP001186944">
    <property type="component" value="Unassembled WGS sequence"/>
</dbReference>
<proteinExistence type="predicted"/>
<dbReference type="PANTHER" id="PTHR46060:SF1">
    <property type="entry name" value="MARINER MOS1 TRANSPOSASE-LIKE PROTEIN"/>
    <property type="match status" value="1"/>
</dbReference>
<dbReference type="GO" id="GO:0003676">
    <property type="term" value="F:nucleic acid binding"/>
    <property type="evidence" value="ECO:0007669"/>
    <property type="project" value="InterPro"/>
</dbReference>
<dbReference type="PANTHER" id="PTHR46060">
    <property type="entry name" value="MARINER MOS1 TRANSPOSASE-LIKE PROTEIN"/>
    <property type="match status" value="1"/>
</dbReference>
<evidence type="ECO:0000313" key="2">
    <source>
        <dbReference type="Proteomes" id="UP001186944"/>
    </source>
</evidence>
<dbReference type="EMBL" id="VSWD01000008">
    <property type="protein sequence ID" value="KAK3096048.1"/>
    <property type="molecule type" value="Genomic_DNA"/>
</dbReference>
<organism evidence="1 2">
    <name type="scientific">Pinctada imbricata</name>
    <name type="common">Atlantic pearl-oyster</name>
    <name type="synonym">Pinctada martensii</name>
    <dbReference type="NCBI Taxonomy" id="66713"/>
    <lineage>
        <taxon>Eukaryota</taxon>
        <taxon>Metazoa</taxon>
        <taxon>Spiralia</taxon>
        <taxon>Lophotrochozoa</taxon>
        <taxon>Mollusca</taxon>
        <taxon>Bivalvia</taxon>
        <taxon>Autobranchia</taxon>
        <taxon>Pteriomorphia</taxon>
        <taxon>Pterioida</taxon>
        <taxon>Pterioidea</taxon>
        <taxon>Pteriidae</taxon>
        <taxon>Pinctada</taxon>
    </lineage>
</organism>
<keyword evidence="2" id="KW-1185">Reference proteome</keyword>
<dbReference type="InterPro" id="IPR052709">
    <property type="entry name" value="Transposase-MT_Hybrid"/>
</dbReference>
<dbReference type="AlphaFoldDB" id="A0AA89C1Y7"/>
<protein>
    <submittedName>
        <fullName evidence="1">Uncharacterized protein</fullName>
    </submittedName>
</protein>
<evidence type="ECO:0000313" key="1">
    <source>
        <dbReference type="EMBL" id="KAK3096048.1"/>
    </source>
</evidence>
<sequence>MISISYNAVLTTGSLILTSFSFQPATDIPNPYAKPQRKCILCKYNVPLNYKVNAPVAKSVTAMAAIHDCGFDLIEHLPYSPDLAPSDFHLFPKLKAAGIHFQSNDAFILAVDGFLTSQDKEVFKSGTEALKHQWQKCIDTGGDYVEK</sequence>
<accession>A0AA89C1Y7</accession>
<comment type="caution">
    <text evidence="1">The sequence shown here is derived from an EMBL/GenBank/DDBJ whole genome shotgun (WGS) entry which is preliminary data.</text>
</comment>
<reference evidence="1" key="1">
    <citation type="submission" date="2019-08" db="EMBL/GenBank/DDBJ databases">
        <title>The improved chromosome-level genome for the pearl oyster Pinctada fucata martensii using PacBio sequencing and Hi-C.</title>
        <authorList>
            <person name="Zheng Z."/>
        </authorList>
    </citation>
    <scope>NUCLEOTIDE SEQUENCE</scope>
    <source>
        <strain evidence="1">ZZ-2019</strain>
        <tissue evidence="1">Adductor muscle</tissue>
    </source>
</reference>
<name>A0AA89C1Y7_PINIB</name>
<dbReference type="InterPro" id="IPR036397">
    <property type="entry name" value="RNaseH_sf"/>
</dbReference>
<gene>
    <name evidence="1" type="ORF">FSP39_022480</name>
</gene>